<evidence type="ECO:0000256" key="6">
    <source>
        <dbReference type="ARBA" id="ARBA00022692"/>
    </source>
</evidence>
<evidence type="ECO:0000256" key="9">
    <source>
        <dbReference type="ARBA" id="ARBA00022982"/>
    </source>
</evidence>
<feature type="transmembrane region" description="Helical" evidence="16">
    <location>
        <begin position="482"/>
        <end position="502"/>
    </location>
</feature>
<dbReference type="GO" id="GO:0008137">
    <property type="term" value="F:NADH dehydrogenase (ubiquinone) activity"/>
    <property type="evidence" value="ECO:0007669"/>
    <property type="project" value="UniProtKB-EC"/>
</dbReference>
<dbReference type="GO" id="GO:0042773">
    <property type="term" value="P:ATP synthesis coupled electron transport"/>
    <property type="evidence" value="ECO:0007669"/>
    <property type="project" value="InterPro"/>
</dbReference>
<evidence type="ECO:0000256" key="2">
    <source>
        <dbReference type="ARBA" id="ARBA00012944"/>
    </source>
</evidence>
<evidence type="ECO:0000256" key="15">
    <source>
        <dbReference type="ARBA" id="ARBA00049551"/>
    </source>
</evidence>
<dbReference type="GO" id="GO:0003954">
    <property type="term" value="F:NADH dehydrogenase activity"/>
    <property type="evidence" value="ECO:0007669"/>
    <property type="project" value="TreeGrafter"/>
</dbReference>
<evidence type="ECO:0000256" key="12">
    <source>
        <dbReference type="ARBA" id="ARBA00023075"/>
    </source>
</evidence>
<evidence type="ECO:0000256" key="14">
    <source>
        <dbReference type="ARBA" id="ARBA00023136"/>
    </source>
</evidence>
<keyword evidence="10 16" id="KW-1133">Transmembrane helix</keyword>
<dbReference type="InterPro" id="IPR001750">
    <property type="entry name" value="ND/Mrp_TM"/>
</dbReference>
<feature type="domain" description="NADH:quinone oxidoreductase/Mrp antiporter transmembrane" evidence="17">
    <location>
        <begin position="133"/>
        <end position="415"/>
    </location>
</feature>
<keyword evidence="7" id="KW-0999">Mitochondrion inner membrane</keyword>
<keyword evidence="9" id="KW-0249">Electron transport</keyword>
<dbReference type="Pfam" id="PF06455">
    <property type="entry name" value="NADH5_C"/>
    <property type="match status" value="1"/>
</dbReference>
<dbReference type="AlphaFoldDB" id="B2DC98"/>
<dbReference type="InterPro" id="IPR003945">
    <property type="entry name" value="NU5C-like"/>
</dbReference>
<comment type="similarity">
    <text evidence="16">Belongs to the complex I subunit 5 family.</text>
</comment>
<evidence type="ECO:0000259" key="17">
    <source>
        <dbReference type="Pfam" id="PF00361"/>
    </source>
</evidence>
<protein>
    <recommendedName>
        <fullName evidence="3 16">NADH-ubiquinone oxidoreductase chain 5</fullName>
        <ecNumber evidence="2 16">7.1.1.2</ecNumber>
    </recommendedName>
</protein>
<dbReference type="InterPro" id="IPR018393">
    <property type="entry name" value="NADHpl_OxRdtase_5_subgr"/>
</dbReference>
<evidence type="ECO:0000259" key="18">
    <source>
        <dbReference type="Pfam" id="PF00662"/>
    </source>
</evidence>
<feature type="transmembrane region" description="Helical" evidence="16">
    <location>
        <begin position="84"/>
        <end position="107"/>
    </location>
</feature>
<feature type="transmembrane region" description="Helical" evidence="16">
    <location>
        <begin position="322"/>
        <end position="344"/>
    </location>
</feature>
<dbReference type="Pfam" id="PF00361">
    <property type="entry name" value="Proton_antipo_M"/>
    <property type="match status" value="1"/>
</dbReference>
<name>B2DC98_9NEOB</name>
<dbReference type="PANTHER" id="PTHR42829">
    <property type="entry name" value="NADH-UBIQUINONE OXIDOREDUCTASE CHAIN 5"/>
    <property type="match status" value="1"/>
</dbReference>
<feature type="transmembrane region" description="Helical" evidence="16">
    <location>
        <begin position="197"/>
        <end position="219"/>
    </location>
</feature>
<keyword evidence="6 16" id="KW-0812">Transmembrane</keyword>
<evidence type="ECO:0000256" key="7">
    <source>
        <dbReference type="ARBA" id="ARBA00022792"/>
    </source>
</evidence>
<keyword evidence="4 16" id="KW-0813">Transport</keyword>
<organism evidence="20">
    <name type="scientific">Laliostoma labrosum</name>
    <dbReference type="NCBI Taxonomy" id="129011"/>
    <lineage>
        <taxon>Eukaryota</taxon>
        <taxon>Metazoa</taxon>
        <taxon>Chordata</taxon>
        <taxon>Craniata</taxon>
        <taxon>Vertebrata</taxon>
        <taxon>Euteleostomi</taxon>
        <taxon>Amphibia</taxon>
        <taxon>Batrachia</taxon>
        <taxon>Anura</taxon>
        <taxon>Neobatrachia</taxon>
        <taxon>Ranoidea</taxon>
        <taxon>Laliostominae</taxon>
        <taxon>Laliostoma</taxon>
    </lineage>
</organism>
<dbReference type="NCBIfam" id="TIGR01974">
    <property type="entry name" value="NDH_I_L"/>
    <property type="match status" value="1"/>
</dbReference>
<dbReference type="EMBL" id="AB325875">
    <property type="protein sequence ID" value="BAG28302.1"/>
    <property type="molecule type" value="Genomic_DNA"/>
</dbReference>
<evidence type="ECO:0000313" key="20">
    <source>
        <dbReference type="EMBL" id="BAG28302.1"/>
    </source>
</evidence>
<feature type="transmembrane region" description="Helical" evidence="16">
    <location>
        <begin position="582"/>
        <end position="601"/>
    </location>
</feature>
<dbReference type="GO" id="GO:0005743">
    <property type="term" value="C:mitochondrial inner membrane"/>
    <property type="evidence" value="ECO:0007669"/>
    <property type="project" value="UniProtKB-SubCell"/>
</dbReference>
<sequence>MAHTTSMSFVLSLIITIIILYPLANPNAPNFPNLAKTTVKTAFIFSLLPLLSLSSQNQGTSAGHEKWIEYFFTDLSLSFYYDTYTIIFLPVALFVTWSIMEFSIWYMHEDPEKNRFLKYLLTFLLAMIILVTAGNFFVFFVGWEGVGLMSFLLIGWYYGRNNAAAAAFQAMLYNRFGDIGFLAALCWLLKKVSSVEWLFTLTTTPPTLLLFCLISAAATKSAQFLFHPWLASAMEGPTPVSALLHSSTMVVAGIFLLIRVSPFLLKNQTSLTICLCLGALTTFYAAMLALTQNDIKKIVAYSTSSQLGLMMVAIGIGQPHLAFFHICTHAFFKAMLFLCSGAIIHNLDDEQDIRKMGGLQLTMPVTTTCFSIGTLALMGTPFLAGFYSKDAIIEAISLSFVNTMALAMTLIATAFTAVYSLRLVFYISLMTPRTNPVLKFDETNIPVLNSITRLALGSVVAGLLIFHVTFPDAPAIHTMPPYVKTAALILTFIAFVIAYDLAKFNWNIPPRNHAKSKILDPLHYNQVAQRPVVTTTLDVGSQVASHLLDSILIKKFSPDFIKSFNLTPAKVVRASQSGLIKAYLSTLFITMFFVMITVHFLCP</sequence>
<evidence type="ECO:0000256" key="8">
    <source>
        <dbReference type="ARBA" id="ARBA00022967"/>
    </source>
</evidence>
<dbReference type="PRINTS" id="PR01434">
    <property type="entry name" value="NADHDHGNASE5"/>
</dbReference>
<dbReference type="InterPro" id="IPR010934">
    <property type="entry name" value="NADH_DH_su5_C"/>
</dbReference>
<dbReference type="PANTHER" id="PTHR42829:SF2">
    <property type="entry name" value="NADH-UBIQUINONE OXIDOREDUCTASE CHAIN 5"/>
    <property type="match status" value="1"/>
</dbReference>
<feature type="transmembrane region" description="Helical" evidence="16">
    <location>
        <begin position="450"/>
        <end position="470"/>
    </location>
</feature>
<dbReference type="InterPro" id="IPR001516">
    <property type="entry name" value="Proton_antipo_N"/>
</dbReference>
<dbReference type="EC" id="7.1.1.2" evidence="2 16"/>
<evidence type="ECO:0000256" key="1">
    <source>
        <dbReference type="ARBA" id="ARBA00004448"/>
    </source>
</evidence>
<evidence type="ECO:0000256" key="16">
    <source>
        <dbReference type="RuleBase" id="RU003404"/>
    </source>
</evidence>
<feature type="transmembrane region" description="Helical" evidence="16">
    <location>
        <begin position="404"/>
        <end position="429"/>
    </location>
</feature>
<comment type="catalytic activity">
    <reaction evidence="15 16">
        <text>a ubiquinone + NADH + 5 H(+)(in) = a ubiquinol + NAD(+) + 4 H(+)(out)</text>
        <dbReference type="Rhea" id="RHEA:29091"/>
        <dbReference type="Rhea" id="RHEA-COMP:9565"/>
        <dbReference type="Rhea" id="RHEA-COMP:9566"/>
        <dbReference type="ChEBI" id="CHEBI:15378"/>
        <dbReference type="ChEBI" id="CHEBI:16389"/>
        <dbReference type="ChEBI" id="CHEBI:17976"/>
        <dbReference type="ChEBI" id="CHEBI:57540"/>
        <dbReference type="ChEBI" id="CHEBI:57945"/>
        <dbReference type="EC" id="7.1.1.2"/>
    </reaction>
</comment>
<feature type="transmembrane region" description="Helical" evidence="16">
    <location>
        <begin position="119"/>
        <end position="143"/>
    </location>
</feature>
<evidence type="ECO:0000256" key="5">
    <source>
        <dbReference type="ARBA" id="ARBA00022660"/>
    </source>
</evidence>
<evidence type="ECO:0000256" key="11">
    <source>
        <dbReference type="ARBA" id="ARBA00023027"/>
    </source>
</evidence>
<keyword evidence="13 16" id="KW-0496">Mitochondrion</keyword>
<evidence type="ECO:0000259" key="19">
    <source>
        <dbReference type="Pfam" id="PF06455"/>
    </source>
</evidence>
<feature type="transmembrane region" description="Helical" evidence="16">
    <location>
        <begin position="365"/>
        <end position="384"/>
    </location>
</feature>
<keyword evidence="12 16" id="KW-0830">Ubiquinone</keyword>
<feature type="domain" description="NADH-Ubiquinone oxidoreductase (complex I) chain 5 N-terminal" evidence="18">
    <location>
        <begin position="67"/>
        <end position="116"/>
    </location>
</feature>
<feature type="transmembrane region" description="Helical" evidence="16">
    <location>
        <begin position="270"/>
        <end position="291"/>
    </location>
</feature>
<feature type="transmembrane region" description="Helical" evidence="16">
    <location>
        <begin position="7"/>
        <end position="24"/>
    </location>
</feature>
<keyword evidence="14 16" id="KW-0472">Membrane</keyword>
<comment type="function">
    <text evidence="16">Core subunit of the mitochondrial membrane respiratory chain NADH dehydrogenase (Complex I) which catalyzes electron transfer from NADH through the respiratory chain, using ubiquinone as an electron acceptor. Essential for the catalytic activity and assembly of complex I.</text>
</comment>
<evidence type="ECO:0000256" key="13">
    <source>
        <dbReference type="ARBA" id="ARBA00023128"/>
    </source>
</evidence>
<keyword evidence="8" id="KW-1278">Translocase</keyword>
<feature type="domain" description="NADH dehydrogenase subunit 5 C-terminal" evidence="19">
    <location>
        <begin position="419"/>
        <end position="597"/>
    </location>
</feature>
<dbReference type="Pfam" id="PF00662">
    <property type="entry name" value="Proton_antipo_N"/>
    <property type="match status" value="1"/>
</dbReference>
<reference evidence="20" key="1">
    <citation type="journal article" date="2008" name="Mol. Biol. Evol.">
        <title>Phylogeny, recombination, and mechanisms of stepwise mitochondrial genome reorganization in mantellid frogs from Madagascar.</title>
        <authorList>
            <person name="Kurabayashi A."/>
            <person name="Sumida M."/>
            <person name="Yonekawa H."/>
            <person name="Glaw F."/>
            <person name="Vences M."/>
            <person name="Hasegawa M."/>
        </authorList>
    </citation>
    <scope>NUCLEOTIDE SEQUENCE</scope>
</reference>
<comment type="subcellular location">
    <subcellularLocation>
        <location evidence="1">Mitochondrion inner membrane</location>
        <topology evidence="1">Multi-pass membrane protein</topology>
    </subcellularLocation>
</comment>
<geneLocation type="mitochondrion" evidence="20"/>
<feature type="transmembrane region" description="Helical" evidence="16">
    <location>
        <begin position="298"/>
        <end position="316"/>
    </location>
</feature>
<keyword evidence="11 16" id="KW-0520">NAD</keyword>
<evidence type="ECO:0000256" key="4">
    <source>
        <dbReference type="ARBA" id="ARBA00022448"/>
    </source>
</evidence>
<evidence type="ECO:0000256" key="3">
    <source>
        <dbReference type="ARBA" id="ARBA00021096"/>
    </source>
</evidence>
<dbReference type="GO" id="GO:0015990">
    <property type="term" value="P:electron transport coupled proton transport"/>
    <property type="evidence" value="ECO:0007669"/>
    <property type="project" value="TreeGrafter"/>
</dbReference>
<keyword evidence="5" id="KW-0679">Respiratory chain</keyword>
<proteinExistence type="inferred from homology"/>
<gene>
    <name evidence="20" type="primary">ND5</name>
</gene>
<evidence type="ECO:0000256" key="10">
    <source>
        <dbReference type="ARBA" id="ARBA00022989"/>
    </source>
</evidence>
<accession>B2DC98</accession>
<feature type="transmembrane region" description="Helical" evidence="16">
    <location>
        <begin position="240"/>
        <end position="258"/>
    </location>
</feature>